<evidence type="ECO:0000256" key="1">
    <source>
        <dbReference type="SAM" id="MobiDB-lite"/>
    </source>
</evidence>
<sequence length="85" mass="8809">MESITTDAASGTVETTAWEANETNGSVITQPGDVHEDNEESATSTTFPVLVAAATTLRTTQYVTTCPNGDITITSGEVIVGTNSE</sequence>
<dbReference type="HOGENOM" id="CLU_2518559_0_0_1"/>
<feature type="region of interest" description="Disordered" evidence="1">
    <location>
        <begin position="1"/>
        <end position="43"/>
    </location>
</feature>
<accession>M3JSR3</accession>
<dbReference type="AlphaFoldDB" id="M3JSR3"/>
<evidence type="ECO:0000313" key="3">
    <source>
        <dbReference type="Proteomes" id="UP000011777"/>
    </source>
</evidence>
<name>M3JSR3_CANMX</name>
<dbReference type="EMBL" id="AOGT01002700">
    <property type="protein sequence ID" value="EMG45299.1"/>
    <property type="molecule type" value="Genomic_DNA"/>
</dbReference>
<dbReference type="Proteomes" id="UP000011777">
    <property type="component" value="Unassembled WGS sequence"/>
</dbReference>
<gene>
    <name evidence="2" type="ORF">G210_5061</name>
</gene>
<keyword evidence="3" id="KW-1185">Reference proteome</keyword>
<evidence type="ECO:0000313" key="2">
    <source>
        <dbReference type="EMBL" id="EMG45299.1"/>
    </source>
</evidence>
<feature type="non-terminal residue" evidence="2">
    <location>
        <position position="85"/>
    </location>
</feature>
<feature type="compositionally biased region" description="Polar residues" evidence="1">
    <location>
        <begin position="1"/>
        <end position="15"/>
    </location>
</feature>
<comment type="caution">
    <text evidence="2">The sequence shown here is derived from an EMBL/GenBank/DDBJ whole genome shotgun (WGS) entry which is preliminary data.</text>
</comment>
<feature type="non-terminal residue" evidence="2">
    <location>
        <position position="1"/>
    </location>
</feature>
<protein>
    <submittedName>
        <fullName evidence="2">Uncharacterized protein</fullName>
    </submittedName>
</protein>
<reference evidence="2 3" key="1">
    <citation type="submission" date="2013-02" db="EMBL/GenBank/DDBJ databases">
        <title>Genome sequence of Candida maltosa Xu316, a potential industrial strain for xylitol and ethanol production.</title>
        <authorList>
            <person name="Yu J."/>
            <person name="Wang Q."/>
            <person name="Geng X."/>
            <person name="Bao W."/>
            <person name="He P."/>
            <person name="Cai J."/>
        </authorList>
    </citation>
    <scope>NUCLEOTIDE SEQUENCE [LARGE SCALE GENOMIC DNA]</scope>
    <source>
        <strain evidence="3">Xu316</strain>
    </source>
</reference>
<proteinExistence type="predicted"/>
<organism evidence="2 3">
    <name type="scientific">Candida maltosa (strain Xu316)</name>
    <name type="common">Yeast</name>
    <dbReference type="NCBI Taxonomy" id="1245528"/>
    <lineage>
        <taxon>Eukaryota</taxon>
        <taxon>Fungi</taxon>
        <taxon>Dikarya</taxon>
        <taxon>Ascomycota</taxon>
        <taxon>Saccharomycotina</taxon>
        <taxon>Pichiomycetes</taxon>
        <taxon>Debaryomycetaceae</taxon>
        <taxon>Candida/Lodderomyces clade</taxon>
        <taxon>Candida</taxon>
    </lineage>
</organism>